<evidence type="ECO:0000256" key="4">
    <source>
        <dbReference type="ARBA" id="ARBA00023125"/>
    </source>
</evidence>
<evidence type="ECO:0008006" key="10">
    <source>
        <dbReference type="Google" id="ProtNLM"/>
    </source>
</evidence>
<dbReference type="GO" id="GO:0003677">
    <property type="term" value="F:DNA binding"/>
    <property type="evidence" value="ECO:0007669"/>
    <property type="project" value="UniProtKB-KW"/>
</dbReference>
<keyword evidence="2" id="KW-0862">Zinc</keyword>
<feature type="compositionally biased region" description="Polar residues" evidence="7">
    <location>
        <begin position="128"/>
        <end position="137"/>
    </location>
</feature>
<evidence type="ECO:0000313" key="9">
    <source>
        <dbReference type="Proteomes" id="UP000193218"/>
    </source>
</evidence>
<keyword evidence="1" id="KW-0479">Metal-binding</keyword>
<feature type="compositionally biased region" description="Low complexity" evidence="7">
    <location>
        <begin position="1"/>
        <end position="13"/>
    </location>
</feature>
<reference evidence="8 9" key="1">
    <citation type="submission" date="2017-03" db="EMBL/GenBank/DDBJ databases">
        <title>Widespread Adenine N6-methylation of Active Genes in Fungi.</title>
        <authorList>
            <consortium name="DOE Joint Genome Institute"/>
            <person name="Mondo S.J."/>
            <person name="Dannebaum R.O."/>
            <person name="Kuo R.C."/>
            <person name="Louie K.B."/>
            <person name="Bewick A.J."/>
            <person name="Labutti K."/>
            <person name="Haridas S."/>
            <person name="Kuo A."/>
            <person name="Salamov A."/>
            <person name="Ahrendt S.R."/>
            <person name="Lau R."/>
            <person name="Bowen B.P."/>
            <person name="Lipzen A."/>
            <person name="Sullivan W."/>
            <person name="Andreopoulos W.B."/>
            <person name="Clum A."/>
            <person name="Lindquist E."/>
            <person name="Daum C."/>
            <person name="Northen T.R."/>
            <person name="Ramamoorthy G."/>
            <person name="Schmitz R.J."/>
            <person name="Gryganskyi A."/>
            <person name="Culley D."/>
            <person name="Magnuson J."/>
            <person name="James T.Y."/>
            <person name="O'Malley M.A."/>
            <person name="Stajich J.E."/>
            <person name="Spatafora J.W."/>
            <person name="Visel A."/>
            <person name="Grigoriev I.V."/>
        </authorList>
    </citation>
    <scope>NUCLEOTIDE SEQUENCE [LARGE SCALE GENOMIC DNA]</scope>
    <source>
        <strain evidence="8 9">NRRL Y-17943</strain>
    </source>
</reference>
<proteinExistence type="predicted"/>
<feature type="compositionally biased region" description="Low complexity" evidence="7">
    <location>
        <begin position="77"/>
        <end position="99"/>
    </location>
</feature>
<evidence type="ECO:0000256" key="5">
    <source>
        <dbReference type="ARBA" id="ARBA00023163"/>
    </source>
</evidence>
<keyword evidence="4" id="KW-0238">DNA-binding</keyword>
<feature type="compositionally biased region" description="Polar residues" evidence="7">
    <location>
        <begin position="146"/>
        <end position="156"/>
    </location>
</feature>
<dbReference type="CDD" id="cd12148">
    <property type="entry name" value="fungal_TF_MHR"/>
    <property type="match status" value="1"/>
</dbReference>
<comment type="caution">
    <text evidence="8">The sequence shown here is derived from an EMBL/GenBank/DDBJ whole genome shotgun (WGS) entry which is preliminary data.</text>
</comment>
<protein>
    <recommendedName>
        <fullName evidence="10">Transcription factor domain-containing protein</fullName>
    </recommendedName>
</protein>
<accession>A0A1Y1UQQ7</accession>
<keyword evidence="9" id="KW-1185">Reference proteome</keyword>
<dbReference type="InterPro" id="IPR051615">
    <property type="entry name" value="Transcr_Regulatory_Elem"/>
</dbReference>
<dbReference type="Proteomes" id="UP000193218">
    <property type="component" value="Unassembled WGS sequence"/>
</dbReference>
<dbReference type="OrthoDB" id="5600212at2759"/>
<gene>
    <name evidence="8" type="ORF">BD324DRAFT_233779</name>
</gene>
<evidence type="ECO:0000256" key="1">
    <source>
        <dbReference type="ARBA" id="ARBA00022723"/>
    </source>
</evidence>
<dbReference type="STRING" id="4999.A0A1Y1UQQ7"/>
<dbReference type="PANTHER" id="PTHR31313:SF81">
    <property type="entry name" value="TY1 ENHANCER ACTIVATOR"/>
    <property type="match status" value="1"/>
</dbReference>
<dbReference type="PANTHER" id="PTHR31313">
    <property type="entry name" value="TY1 ENHANCER ACTIVATOR"/>
    <property type="match status" value="1"/>
</dbReference>
<dbReference type="EMBL" id="NBSH01000002">
    <property type="protein sequence ID" value="ORX39776.1"/>
    <property type="molecule type" value="Genomic_DNA"/>
</dbReference>
<sequence length="341" mass="36390">MLSSAASAQGSGSVPQTSTVPGLRDGASENAMMSHSWAATPGGDGPHTGLTPFLSFSDNARAQPANEVERAERQATGSSAPESSRRSSSQGGSISIGTPAGPPPPGLSPSGVFNFSPAPSGPTASAPMGTQSQTQNWPAHWPPALNSDTIEPSQKTEGPWRGVDTINSVYPEAAQFNQTNTNADSTQPFFGDEALQQQLLLDLFWPGWPASLPEPHIVNDLVEAFFDLVPNIPRLLHRSRFLARLALPPTHPNFPHPAMIHAICASAASWCSPDIYQKSRILQTQTVMGEKPDPRASMSFALKQAAYGKEAVQDGLNTGNRLFDVVRAMIILCRVFIDDTR</sequence>
<keyword evidence="6" id="KW-0539">Nucleus</keyword>
<evidence type="ECO:0000256" key="2">
    <source>
        <dbReference type="ARBA" id="ARBA00022833"/>
    </source>
</evidence>
<dbReference type="InParanoid" id="A0A1Y1UQQ7"/>
<evidence type="ECO:0000256" key="7">
    <source>
        <dbReference type="SAM" id="MobiDB-lite"/>
    </source>
</evidence>
<evidence type="ECO:0000313" key="8">
    <source>
        <dbReference type="EMBL" id="ORX39776.1"/>
    </source>
</evidence>
<feature type="compositionally biased region" description="Low complexity" evidence="7">
    <location>
        <begin position="108"/>
        <end position="127"/>
    </location>
</feature>
<dbReference type="AlphaFoldDB" id="A0A1Y1UQQ7"/>
<organism evidence="8 9">
    <name type="scientific">Kockovaella imperatae</name>
    <dbReference type="NCBI Taxonomy" id="4999"/>
    <lineage>
        <taxon>Eukaryota</taxon>
        <taxon>Fungi</taxon>
        <taxon>Dikarya</taxon>
        <taxon>Basidiomycota</taxon>
        <taxon>Agaricomycotina</taxon>
        <taxon>Tremellomycetes</taxon>
        <taxon>Tremellales</taxon>
        <taxon>Cuniculitremaceae</taxon>
        <taxon>Kockovaella</taxon>
    </lineage>
</organism>
<evidence type="ECO:0000256" key="6">
    <source>
        <dbReference type="ARBA" id="ARBA00023242"/>
    </source>
</evidence>
<keyword evidence="3" id="KW-0805">Transcription regulation</keyword>
<feature type="region of interest" description="Disordered" evidence="7">
    <location>
        <begin position="1"/>
        <end position="159"/>
    </location>
</feature>
<dbReference type="GeneID" id="33554048"/>
<dbReference type="GO" id="GO:0046872">
    <property type="term" value="F:metal ion binding"/>
    <property type="evidence" value="ECO:0007669"/>
    <property type="project" value="UniProtKB-KW"/>
</dbReference>
<evidence type="ECO:0000256" key="3">
    <source>
        <dbReference type="ARBA" id="ARBA00023015"/>
    </source>
</evidence>
<dbReference type="RefSeq" id="XP_021873561.1">
    <property type="nucleotide sequence ID" value="XM_022012240.1"/>
</dbReference>
<name>A0A1Y1UQQ7_9TREE</name>
<keyword evidence="5" id="KW-0804">Transcription</keyword>